<dbReference type="EMBL" id="FN649760">
    <property type="protein sequence ID" value="CBJ31018.1"/>
    <property type="molecule type" value="Genomic_DNA"/>
</dbReference>
<protein>
    <submittedName>
        <fullName evidence="1">Uncharacterized protein</fullName>
    </submittedName>
</protein>
<evidence type="ECO:0000313" key="1">
    <source>
        <dbReference type="EMBL" id="CBJ31018.1"/>
    </source>
</evidence>
<reference evidence="1 2" key="1">
    <citation type="journal article" date="2010" name="Nature">
        <title>The Ectocarpus genome and the independent evolution of multicellularity in brown algae.</title>
        <authorList>
            <person name="Cock J.M."/>
            <person name="Sterck L."/>
            <person name="Rouze P."/>
            <person name="Scornet D."/>
            <person name="Allen A.E."/>
            <person name="Amoutzias G."/>
            <person name="Anthouard V."/>
            <person name="Artiguenave F."/>
            <person name="Aury J.M."/>
            <person name="Badger J.H."/>
            <person name="Beszteri B."/>
            <person name="Billiau K."/>
            <person name="Bonnet E."/>
            <person name="Bothwell J.H."/>
            <person name="Bowler C."/>
            <person name="Boyen C."/>
            <person name="Brownlee C."/>
            <person name="Carrano C.J."/>
            <person name="Charrier B."/>
            <person name="Cho G.Y."/>
            <person name="Coelho S.M."/>
            <person name="Collen J."/>
            <person name="Corre E."/>
            <person name="Da Silva C."/>
            <person name="Delage L."/>
            <person name="Delaroque N."/>
            <person name="Dittami S.M."/>
            <person name="Doulbeau S."/>
            <person name="Elias M."/>
            <person name="Farnham G."/>
            <person name="Gachon C.M."/>
            <person name="Gschloessl B."/>
            <person name="Heesch S."/>
            <person name="Jabbari K."/>
            <person name="Jubin C."/>
            <person name="Kawai H."/>
            <person name="Kimura K."/>
            <person name="Kloareg B."/>
            <person name="Kupper F.C."/>
            <person name="Lang D."/>
            <person name="Le Bail A."/>
            <person name="Leblanc C."/>
            <person name="Lerouge P."/>
            <person name="Lohr M."/>
            <person name="Lopez P.J."/>
            <person name="Martens C."/>
            <person name="Maumus F."/>
            <person name="Michel G."/>
            <person name="Miranda-Saavedra D."/>
            <person name="Morales J."/>
            <person name="Moreau H."/>
            <person name="Motomura T."/>
            <person name="Nagasato C."/>
            <person name="Napoli C.A."/>
            <person name="Nelson D.R."/>
            <person name="Nyvall-Collen P."/>
            <person name="Peters A.F."/>
            <person name="Pommier C."/>
            <person name="Potin P."/>
            <person name="Poulain J."/>
            <person name="Quesneville H."/>
            <person name="Read B."/>
            <person name="Rensing S.A."/>
            <person name="Ritter A."/>
            <person name="Rousvoal S."/>
            <person name="Samanta M."/>
            <person name="Samson G."/>
            <person name="Schroeder D.C."/>
            <person name="Segurens B."/>
            <person name="Strittmatter M."/>
            <person name="Tonon T."/>
            <person name="Tregear J.W."/>
            <person name="Valentin K."/>
            <person name="von Dassow P."/>
            <person name="Yamagishi T."/>
            <person name="Van de Peer Y."/>
            <person name="Wincker P."/>
        </authorList>
    </citation>
    <scope>NUCLEOTIDE SEQUENCE [LARGE SCALE GENOMIC DNA]</scope>
    <source>
        <strain evidence="2">Ec32 / CCAP1310/4</strain>
    </source>
</reference>
<evidence type="ECO:0000313" key="2">
    <source>
        <dbReference type="Proteomes" id="UP000002630"/>
    </source>
</evidence>
<gene>
    <name evidence="1" type="ORF">Esi_0228_0038</name>
</gene>
<keyword evidence="2" id="KW-1185">Reference proteome</keyword>
<organism evidence="1 2">
    <name type="scientific">Ectocarpus siliculosus</name>
    <name type="common">Brown alga</name>
    <name type="synonym">Conferva siliculosa</name>
    <dbReference type="NCBI Taxonomy" id="2880"/>
    <lineage>
        <taxon>Eukaryota</taxon>
        <taxon>Sar</taxon>
        <taxon>Stramenopiles</taxon>
        <taxon>Ochrophyta</taxon>
        <taxon>PX clade</taxon>
        <taxon>Phaeophyceae</taxon>
        <taxon>Ectocarpales</taxon>
        <taxon>Ectocarpaceae</taxon>
        <taxon>Ectocarpus</taxon>
    </lineage>
</organism>
<dbReference type="AlphaFoldDB" id="D7FS77"/>
<proteinExistence type="predicted"/>
<accession>D7FS77</accession>
<dbReference type="Proteomes" id="UP000002630">
    <property type="component" value="Unassembled WGS sequence"/>
</dbReference>
<dbReference type="InParanoid" id="D7FS77"/>
<sequence length="31" mass="3768">MLYELREDGTYEMKEMSIREVFNYVQAGFSM</sequence>
<name>D7FS77_ECTSI</name>